<dbReference type="SUPFAM" id="SSF52540">
    <property type="entry name" value="P-loop containing nucleoside triphosphate hydrolases"/>
    <property type="match status" value="1"/>
</dbReference>
<keyword evidence="6" id="KW-1185">Reference proteome</keyword>
<dbReference type="EMBL" id="PJEX01000108">
    <property type="protein sequence ID" value="TKW55198.1"/>
    <property type="molecule type" value="Genomic_DNA"/>
</dbReference>
<organism evidence="5 6">
    <name type="scientific">Colletotrichum tanaceti</name>
    <dbReference type="NCBI Taxonomy" id="1306861"/>
    <lineage>
        <taxon>Eukaryota</taxon>
        <taxon>Fungi</taxon>
        <taxon>Dikarya</taxon>
        <taxon>Ascomycota</taxon>
        <taxon>Pezizomycotina</taxon>
        <taxon>Sordariomycetes</taxon>
        <taxon>Hypocreomycetidae</taxon>
        <taxon>Glomerellales</taxon>
        <taxon>Glomerellaceae</taxon>
        <taxon>Colletotrichum</taxon>
        <taxon>Colletotrichum destructivum species complex</taxon>
    </lineage>
</organism>
<protein>
    <recommendedName>
        <fullName evidence="4">Nephrocystin 3-like N-terminal domain-containing protein</fullName>
    </recommendedName>
</protein>
<dbReference type="InterPro" id="IPR056884">
    <property type="entry name" value="NPHP3-like_N"/>
</dbReference>
<feature type="region of interest" description="Disordered" evidence="3">
    <location>
        <begin position="728"/>
        <end position="749"/>
    </location>
</feature>
<keyword evidence="2" id="KW-0175">Coiled coil</keyword>
<dbReference type="PANTHER" id="PTHR10039:SF5">
    <property type="entry name" value="NACHT DOMAIN-CONTAINING PROTEIN"/>
    <property type="match status" value="1"/>
</dbReference>
<feature type="domain" description="Nephrocystin 3-like N-terminal" evidence="4">
    <location>
        <begin position="90"/>
        <end position="264"/>
    </location>
</feature>
<reference evidence="5 6" key="1">
    <citation type="journal article" date="2019" name="PLoS ONE">
        <title>Comparative genome analysis indicates high evolutionary potential of pathogenicity genes in Colletotrichum tanaceti.</title>
        <authorList>
            <person name="Lelwala R.V."/>
            <person name="Korhonen P.K."/>
            <person name="Young N.D."/>
            <person name="Scott J.B."/>
            <person name="Ades P.A."/>
            <person name="Gasser R.B."/>
            <person name="Taylor P.W.J."/>
        </authorList>
    </citation>
    <scope>NUCLEOTIDE SEQUENCE [LARGE SCALE GENOMIC DNA]</scope>
    <source>
        <strain evidence="5">BRIP57314</strain>
    </source>
</reference>
<feature type="coiled-coil region" evidence="2">
    <location>
        <begin position="12"/>
        <end position="39"/>
    </location>
</feature>
<dbReference type="Proteomes" id="UP000310108">
    <property type="component" value="Unassembled WGS sequence"/>
</dbReference>
<dbReference type="Gene3D" id="3.40.50.300">
    <property type="entry name" value="P-loop containing nucleotide triphosphate hydrolases"/>
    <property type="match status" value="1"/>
</dbReference>
<evidence type="ECO:0000313" key="5">
    <source>
        <dbReference type="EMBL" id="TKW55198.1"/>
    </source>
</evidence>
<evidence type="ECO:0000259" key="4">
    <source>
        <dbReference type="Pfam" id="PF24883"/>
    </source>
</evidence>
<dbReference type="InterPro" id="IPR027417">
    <property type="entry name" value="P-loop_NTPase"/>
</dbReference>
<proteinExistence type="predicted"/>
<gene>
    <name evidence="5" type="ORF">CTA1_1237</name>
</gene>
<evidence type="ECO:0000256" key="2">
    <source>
        <dbReference type="SAM" id="Coils"/>
    </source>
</evidence>
<keyword evidence="1" id="KW-0677">Repeat</keyword>
<dbReference type="STRING" id="1306861.A0A4U6XH09"/>
<accession>A0A4U6XH09</accession>
<evidence type="ECO:0000256" key="1">
    <source>
        <dbReference type="ARBA" id="ARBA00022737"/>
    </source>
</evidence>
<dbReference type="Pfam" id="PF24883">
    <property type="entry name" value="NPHP3_N"/>
    <property type="match status" value="1"/>
</dbReference>
<dbReference type="AlphaFoldDB" id="A0A4U6XH09"/>
<evidence type="ECO:0000256" key="3">
    <source>
        <dbReference type="SAM" id="MobiDB-lite"/>
    </source>
</evidence>
<comment type="caution">
    <text evidence="5">The sequence shown here is derived from an EMBL/GenBank/DDBJ whole genome shotgun (WGS) entry which is preliminary data.</text>
</comment>
<name>A0A4U6XH09_9PEZI</name>
<evidence type="ECO:0000313" key="6">
    <source>
        <dbReference type="Proteomes" id="UP000310108"/>
    </source>
</evidence>
<sequence>MHSLEEASEGWNRATEKRLNSLAQDLRKLAEESRSAAEASTEGLRVFSETWARVSEEARDQDIVLAILTSLRFAQIKERQGEIPRAHRTTFEWVFRDESPVDFSGWLLESSGLFWITGKPGSGKSTLMKFLLGHERTMLLAESWATPEPLIVASHFFWAVGTEIQKSQEGLLRTLLFQILASCPGIVSAVCPTRYASPFRRLDTWGIEELSEAFARLRDIRPLPARVLLFVDGLDEYRGDQGDLVRFLRSTSESPYVKVCCASRPWPVFLNGFRDVVGQIRMHELTAGDMACYVRDMLGQHGSFGTLRRRHEGEAARLVKDIADKSEGVFFWVYLVVRSLLRGLDNSDDLGTLQRRLSESPSDLDEYFQRMLDTIENVYKENVSLVFAMLLRANSPLPTVLFLALDFLVDAFKKEPDPKGRIQSKFLPSLTAWRRESEPKALELLATNTFELNVFYDGLGLKHGQETRFDHSSLDILSVRTKQDQILAQCRDLVQAWEVVGGGGGSPYHLRLGFLHRTVVDFLQRSKGVQWHSTLPAERYFLARSCLAFVSFSGSAPLQHTEEFVLRLLYTLQDNKAPMNHLTRSLMKGLMLKLDDSPLETADDSVRRKELEWAVMQAWIRGEYQYGSRGMLRGSREHYLHWLLRDSGHVEVGDWARIAWSRTIDLETLEGVLGMDDSVPERRREASFAFLEFLERLCASGEENRPRNAFDVCKVLIQHGIAGYAAGGNGNGNGNGNADRKTTSFGPDPKQATLALMQVTTLKRLRDNKVFSEEELLELEEAFPPVSVARTDKMTGTR</sequence>
<dbReference type="PANTHER" id="PTHR10039">
    <property type="entry name" value="AMELOGENIN"/>
    <property type="match status" value="1"/>
</dbReference>